<feature type="transmembrane region" description="Helical" evidence="2">
    <location>
        <begin position="346"/>
        <end position="368"/>
    </location>
</feature>
<keyword evidence="2" id="KW-1133">Transmembrane helix</keyword>
<keyword evidence="2" id="KW-0472">Membrane</keyword>
<proteinExistence type="predicted"/>
<dbReference type="GeneID" id="28974167"/>
<gene>
    <name evidence="3" type="ORF">RHOBADRAFT_40474</name>
</gene>
<keyword evidence="4" id="KW-1185">Reference proteome</keyword>
<organism evidence="3 4">
    <name type="scientific">Rhodotorula graminis (strain WP1)</name>
    <dbReference type="NCBI Taxonomy" id="578459"/>
    <lineage>
        <taxon>Eukaryota</taxon>
        <taxon>Fungi</taxon>
        <taxon>Dikarya</taxon>
        <taxon>Basidiomycota</taxon>
        <taxon>Pucciniomycotina</taxon>
        <taxon>Microbotryomycetes</taxon>
        <taxon>Sporidiobolales</taxon>
        <taxon>Sporidiobolaceae</taxon>
        <taxon>Rhodotorula</taxon>
    </lineage>
</organism>
<protein>
    <submittedName>
        <fullName evidence="3">Uncharacterized protein</fullName>
    </submittedName>
</protein>
<sequence length="533" mass="57892">MASRVPPTLDEETLPEFVAALDRLLYPPASPGLRARVAVLMALTGLSILLGLLYLWLHYHNTLERPKRRCLWLVRRVERPSGRFLVVNPRPALAGVVVLYGAYELAYVATYYLVYGLGQGQAVAIGIRNFNAIPLWLGGWILSWCGLQAFLVAVESERKFVSARTANWLFIGVGAALVGLNLAIVTCTTVVTVRMYWQYLNLREALVAVDESLGGRVPTLLDFLPLQAVGSSFLPAASSARTTNIVQGALAPVFIFPILAVNYGGLALAQRMRRQIRDSLELLQSADRVGSSSKAALGFRDERKKQKSYVRALAQQRPGASPTATSMQARKILALQKAVTDLETTVGVIAFVATCEFGIMVLIAYAAASDRLSTGQYTFFEAAMLTPEWIYTTAMTASLLYLVFNALRARRRLVKTGTSTDDVEGAVLGPRTVRLGVDSAEVVQLEADVERKRSHSSDSVPPSSYEKEGIISLPPLAAVDTGERPSPNPALGTSQSSFEEDATRRSSSWLEPAPALRVPFAVTVVAETSDAAD</sequence>
<name>A0A194SBG6_RHOGW</name>
<feature type="transmembrane region" description="Helical" evidence="2">
    <location>
        <begin position="92"/>
        <end position="113"/>
    </location>
</feature>
<dbReference type="Proteomes" id="UP000053890">
    <property type="component" value="Unassembled WGS sequence"/>
</dbReference>
<feature type="transmembrane region" description="Helical" evidence="2">
    <location>
        <begin position="388"/>
        <end position="407"/>
    </location>
</feature>
<evidence type="ECO:0000313" key="3">
    <source>
        <dbReference type="EMBL" id="KPV77929.1"/>
    </source>
</evidence>
<feature type="region of interest" description="Disordered" evidence="1">
    <location>
        <begin position="448"/>
        <end position="467"/>
    </location>
</feature>
<keyword evidence="2" id="KW-0812">Transmembrane</keyword>
<feature type="transmembrane region" description="Helical" evidence="2">
    <location>
        <begin position="133"/>
        <end position="154"/>
    </location>
</feature>
<feature type="transmembrane region" description="Helical" evidence="2">
    <location>
        <begin position="37"/>
        <end position="59"/>
    </location>
</feature>
<dbReference type="EMBL" id="KQ474073">
    <property type="protein sequence ID" value="KPV77929.1"/>
    <property type="molecule type" value="Genomic_DNA"/>
</dbReference>
<feature type="region of interest" description="Disordered" evidence="1">
    <location>
        <begin position="477"/>
        <end position="510"/>
    </location>
</feature>
<reference evidence="3 4" key="1">
    <citation type="journal article" date="2015" name="Front. Microbiol.">
        <title>Genome sequence of the plant growth promoting endophytic yeast Rhodotorula graminis WP1.</title>
        <authorList>
            <person name="Firrincieli A."/>
            <person name="Otillar R."/>
            <person name="Salamov A."/>
            <person name="Schmutz J."/>
            <person name="Khan Z."/>
            <person name="Redman R.S."/>
            <person name="Fleck N.D."/>
            <person name="Lindquist E."/>
            <person name="Grigoriev I.V."/>
            <person name="Doty S.L."/>
        </authorList>
    </citation>
    <scope>NUCLEOTIDE SEQUENCE [LARGE SCALE GENOMIC DNA]</scope>
    <source>
        <strain evidence="3 4">WP1</strain>
    </source>
</reference>
<accession>A0A194SBG6</accession>
<evidence type="ECO:0000256" key="2">
    <source>
        <dbReference type="SAM" id="Phobius"/>
    </source>
</evidence>
<evidence type="ECO:0000256" key="1">
    <source>
        <dbReference type="SAM" id="MobiDB-lite"/>
    </source>
</evidence>
<dbReference type="AlphaFoldDB" id="A0A194SBG6"/>
<dbReference type="RefSeq" id="XP_018273978.1">
    <property type="nucleotide sequence ID" value="XM_018413718.1"/>
</dbReference>
<dbReference type="OrthoDB" id="2536408at2759"/>
<dbReference type="OMA" id="MISFINT"/>
<feature type="transmembrane region" description="Helical" evidence="2">
    <location>
        <begin position="249"/>
        <end position="269"/>
    </location>
</feature>
<evidence type="ECO:0000313" key="4">
    <source>
        <dbReference type="Proteomes" id="UP000053890"/>
    </source>
</evidence>
<feature type="transmembrane region" description="Helical" evidence="2">
    <location>
        <begin position="166"/>
        <end position="197"/>
    </location>
</feature>